<dbReference type="NCBIfam" id="TIGR00966">
    <property type="entry name" value="transloc_SecF"/>
    <property type="match status" value="1"/>
</dbReference>
<feature type="transmembrane region" description="Helical" evidence="9">
    <location>
        <begin position="248"/>
        <end position="266"/>
    </location>
</feature>
<accession>A0A1M3KVC1</accession>
<keyword evidence="8 9" id="KW-0472">Membrane</keyword>
<feature type="domain" description="Protein export membrane protein SecD/SecF C-terminal" evidence="10">
    <location>
        <begin position="113"/>
        <end position="300"/>
    </location>
</feature>
<keyword evidence="4 9" id="KW-0812">Transmembrane</keyword>
<feature type="transmembrane region" description="Helical" evidence="9">
    <location>
        <begin position="272"/>
        <end position="298"/>
    </location>
</feature>
<keyword evidence="2 9" id="KW-0813">Transport</keyword>
<evidence type="ECO:0000259" key="10">
    <source>
        <dbReference type="Pfam" id="PF02355"/>
    </source>
</evidence>
<dbReference type="Pfam" id="PF07549">
    <property type="entry name" value="Sec_GG"/>
    <property type="match status" value="1"/>
</dbReference>
<gene>
    <name evidence="9" type="primary">secF</name>
    <name evidence="11" type="ORF">BGO89_12780</name>
</gene>
<keyword evidence="5 9" id="KW-0653">Protein transport</keyword>
<dbReference type="InterPro" id="IPR055344">
    <property type="entry name" value="SecD_SecF_C_bact"/>
</dbReference>
<dbReference type="InterPro" id="IPR005665">
    <property type="entry name" value="SecF_bac"/>
</dbReference>
<dbReference type="GO" id="GO:0065002">
    <property type="term" value="P:intracellular protein transmembrane transport"/>
    <property type="evidence" value="ECO:0007669"/>
    <property type="project" value="UniProtKB-UniRule"/>
</dbReference>
<organism evidence="11 12">
    <name type="scientific">Candidatus Kapaibacterium thiocyanatum</name>
    <dbReference type="NCBI Taxonomy" id="1895771"/>
    <lineage>
        <taxon>Bacteria</taxon>
        <taxon>Pseudomonadati</taxon>
        <taxon>Candidatus Kapaibacteriota</taxon>
        <taxon>Candidatus Kapaibacteriia</taxon>
        <taxon>Candidatus Kapaibacteriales</taxon>
        <taxon>Candidatus Kapaibacteriaceae</taxon>
        <taxon>Candidatus Kapaibacterium</taxon>
    </lineage>
</organism>
<evidence type="ECO:0000313" key="11">
    <source>
        <dbReference type="EMBL" id="OJX56211.1"/>
    </source>
</evidence>
<evidence type="ECO:0000256" key="6">
    <source>
        <dbReference type="ARBA" id="ARBA00022989"/>
    </source>
</evidence>
<dbReference type="GO" id="GO:0005886">
    <property type="term" value="C:plasma membrane"/>
    <property type="evidence" value="ECO:0007669"/>
    <property type="project" value="UniProtKB-SubCell"/>
</dbReference>
<dbReference type="InterPro" id="IPR022646">
    <property type="entry name" value="SecD/SecF_CS"/>
</dbReference>
<dbReference type="GO" id="GO:0043952">
    <property type="term" value="P:protein transport by the Sec complex"/>
    <property type="evidence" value="ECO:0007669"/>
    <property type="project" value="UniProtKB-UniRule"/>
</dbReference>
<reference evidence="11 12" key="1">
    <citation type="submission" date="2016-09" db="EMBL/GenBank/DDBJ databases">
        <title>Genome-resolved meta-omics ties microbial dynamics to process performance in biotechnology for thiocyanate degradation.</title>
        <authorList>
            <person name="Kantor R.S."/>
            <person name="Huddy R.J."/>
            <person name="Iyer R."/>
            <person name="Thomas B.C."/>
            <person name="Brown C.T."/>
            <person name="Anantharaman K."/>
            <person name="Tringe S."/>
            <person name="Hettich R.L."/>
            <person name="Harrison S.T."/>
            <person name="Banfield J.F."/>
        </authorList>
    </citation>
    <scope>NUCLEOTIDE SEQUENCE [LARGE SCALE GENOMIC DNA]</scope>
    <source>
        <strain evidence="11">59-99</strain>
    </source>
</reference>
<dbReference type="PANTHER" id="PTHR30081:SF8">
    <property type="entry name" value="PROTEIN TRANSLOCASE SUBUNIT SECF"/>
    <property type="match status" value="1"/>
</dbReference>
<feature type="transmembrane region" description="Helical" evidence="9">
    <location>
        <begin position="140"/>
        <end position="156"/>
    </location>
</feature>
<dbReference type="PRINTS" id="PR01755">
    <property type="entry name" value="SECFTRNLCASE"/>
</dbReference>
<dbReference type="AlphaFoldDB" id="A0A1M3KVC1"/>
<dbReference type="Proteomes" id="UP000184233">
    <property type="component" value="Unassembled WGS sequence"/>
</dbReference>
<dbReference type="InterPro" id="IPR022813">
    <property type="entry name" value="SecD/SecF_arch_bac"/>
</dbReference>
<dbReference type="STRING" id="1895771.BGO89_12780"/>
<name>A0A1M3KVC1_9BACT</name>
<comment type="function">
    <text evidence="9">Part of the Sec protein translocase complex. Interacts with the SecYEG preprotein conducting channel. SecDF uses the proton motive force (PMF) to complete protein translocation after the ATP-dependent function of SecA.</text>
</comment>
<evidence type="ECO:0000256" key="5">
    <source>
        <dbReference type="ARBA" id="ARBA00022927"/>
    </source>
</evidence>
<comment type="similarity">
    <text evidence="9">Belongs to the SecD/SecF family. SecF subfamily.</text>
</comment>
<dbReference type="Gene3D" id="1.20.1640.10">
    <property type="entry name" value="Multidrug efflux transporter AcrB transmembrane domain"/>
    <property type="match status" value="1"/>
</dbReference>
<evidence type="ECO:0000256" key="2">
    <source>
        <dbReference type="ARBA" id="ARBA00022448"/>
    </source>
</evidence>
<evidence type="ECO:0000256" key="8">
    <source>
        <dbReference type="ARBA" id="ARBA00023136"/>
    </source>
</evidence>
<evidence type="ECO:0000256" key="9">
    <source>
        <dbReference type="HAMAP-Rule" id="MF_01464"/>
    </source>
</evidence>
<evidence type="ECO:0000256" key="7">
    <source>
        <dbReference type="ARBA" id="ARBA00023010"/>
    </source>
</evidence>
<keyword evidence="6 9" id="KW-1133">Transmembrane helix</keyword>
<dbReference type="InterPro" id="IPR048634">
    <property type="entry name" value="SecD_SecF_C"/>
</dbReference>
<dbReference type="PANTHER" id="PTHR30081">
    <property type="entry name" value="PROTEIN-EXPORT MEMBRANE PROTEIN SEC"/>
    <property type="match status" value="1"/>
</dbReference>
<dbReference type="NCBIfam" id="TIGR00916">
    <property type="entry name" value="2A0604s01"/>
    <property type="match status" value="1"/>
</dbReference>
<keyword evidence="3 9" id="KW-1003">Cell membrane</keyword>
<evidence type="ECO:0000256" key="3">
    <source>
        <dbReference type="ARBA" id="ARBA00022475"/>
    </source>
</evidence>
<dbReference type="InterPro" id="IPR022645">
    <property type="entry name" value="SecD/SecF_bac"/>
</dbReference>
<protein>
    <recommendedName>
        <fullName evidence="9">Protein-export membrane protein SecF</fullName>
    </recommendedName>
</protein>
<dbReference type="Pfam" id="PF02355">
    <property type="entry name" value="SecD_SecF_C"/>
    <property type="match status" value="1"/>
</dbReference>
<comment type="caution">
    <text evidence="9">Lacks conserved residue(s) required for the propagation of feature annotation.</text>
</comment>
<evidence type="ECO:0000256" key="4">
    <source>
        <dbReference type="ARBA" id="ARBA00022692"/>
    </source>
</evidence>
<dbReference type="GO" id="GO:0015450">
    <property type="term" value="F:protein-transporting ATPase activity"/>
    <property type="evidence" value="ECO:0007669"/>
    <property type="project" value="InterPro"/>
</dbReference>
<dbReference type="GO" id="GO:0006605">
    <property type="term" value="P:protein targeting"/>
    <property type="evidence" value="ECO:0007669"/>
    <property type="project" value="UniProtKB-UniRule"/>
</dbReference>
<proteinExistence type="inferred from homology"/>
<feature type="transmembrane region" description="Helical" evidence="9">
    <location>
        <begin position="17"/>
        <end position="38"/>
    </location>
</feature>
<keyword evidence="7 9" id="KW-0811">Translocation</keyword>
<dbReference type="SUPFAM" id="SSF82866">
    <property type="entry name" value="Multidrug efflux transporter AcrB transmembrane domain"/>
    <property type="match status" value="1"/>
</dbReference>
<dbReference type="HAMAP" id="MF_01464_B">
    <property type="entry name" value="SecF_B"/>
    <property type="match status" value="1"/>
</dbReference>
<evidence type="ECO:0000313" key="12">
    <source>
        <dbReference type="Proteomes" id="UP000184233"/>
    </source>
</evidence>
<sequence>MDLIKKTNIDFVSRRNAFIGASLLLNVVGLIAVFLLGIDYGIDFVGGTQVAVQFKQNTATIDDVRASLEKIGYAGAELKSFGGPGQYLIRVKAANGDKGNSVSQAIVNQLSTQFSRDQVVILSSEKIDAKVSDELKMDSLWALIAAAVIIVLYVAFRFEFVYGLGAIVALVHDVLMAFVISVLFNKLGWINLETNINSIAAYLTILGYSINDKVVVFDRIRENKEKHKGMGLAQLINLSLNETLSRTLITGIAVLAALLVMVFFGGEVLEGFAFTMFIGIVIGTYSSIYIASSFVIWFDERRKQGKTSGVVAKA</sequence>
<dbReference type="EMBL" id="MKVH01000025">
    <property type="protein sequence ID" value="OJX56211.1"/>
    <property type="molecule type" value="Genomic_DNA"/>
</dbReference>
<comment type="caution">
    <text evidence="11">The sequence shown here is derived from an EMBL/GenBank/DDBJ whole genome shotgun (WGS) entry which is preliminary data.</text>
</comment>
<feature type="transmembrane region" description="Helical" evidence="9">
    <location>
        <begin position="162"/>
        <end position="184"/>
    </location>
</feature>
<comment type="subcellular location">
    <subcellularLocation>
        <location evidence="1 9">Cell membrane</location>
        <topology evidence="1 9">Multi-pass membrane protein</topology>
    </subcellularLocation>
</comment>
<comment type="subunit">
    <text evidence="9">Forms a complex with SecD. Part of the essential Sec protein translocation apparatus which comprises SecA, SecYEG and auxiliary proteins SecDF. Other proteins may also be involved.</text>
</comment>
<evidence type="ECO:0000256" key="1">
    <source>
        <dbReference type="ARBA" id="ARBA00004651"/>
    </source>
</evidence>